<evidence type="ECO:0000313" key="3">
    <source>
        <dbReference type="Proteomes" id="UP000824037"/>
    </source>
</evidence>
<organism evidence="2 3">
    <name type="scientific">Candidatus Ruania gallistercoris</name>
    <dbReference type="NCBI Taxonomy" id="2838746"/>
    <lineage>
        <taxon>Bacteria</taxon>
        <taxon>Bacillati</taxon>
        <taxon>Actinomycetota</taxon>
        <taxon>Actinomycetes</taxon>
        <taxon>Micrococcales</taxon>
        <taxon>Ruaniaceae</taxon>
        <taxon>Ruania</taxon>
    </lineage>
</organism>
<gene>
    <name evidence="2" type="ORF">H9815_18035</name>
</gene>
<name>A0A9D2EHX3_9MICO</name>
<dbReference type="Pfam" id="PF20037">
    <property type="entry name" value="DUF6440"/>
    <property type="match status" value="1"/>
</dbReference>
<dbReference type="AlphaFoldDB" id="A0A9D2EHX3"/>
<evidence type="ECO:0000259" key="1">
    <source>
        <dbReference type="Pfam" id="PF20037"/>
    </source>
</evidence>
<reference evidence="2" key="1">
    <citation type="journal article" date="2021" name="PeerJ">
        <title>Extensive microbial diversity within the chicken gut microbiome revealed by metagenomics and culture.</title>
        <authorList>
            <person name="Gilroy R."/>
            <person name="Ravi A."/>
            <person name="Getino M."/>
            <person name="Pursley I."/>
            <person name="Horton D.L."/>
            <person name="Alikhan N.F."/>
            <person name="Baker D."/>
            <person name="Gharbi K."/>
            <person name="Hall N."/>
            <person name="Watson M."/>
            <person name="Adriaenssens E.M."/>
            <person name="Foster-Nyarko E."/>
            <person name="Jarju S."/>
            <person name="Secka A."/>
            <person name="Antonio M."/>
            <person name="Oren A."/>
            <person name="Chaudhuri R.R."/>
            <person name="La Ragione R."/>
            <person name="Hildebrand F."/>
            <person name="Pallen M.J."/>
        </authorList>
    </citation>
    <scope>NUCLEOTIDE SEQUENCE</scope>
    <source>
        <strain evidence="2">ChiGjej4B4-7305</strain>
    </source>
</reference>
<feature type="domain" description="DUF6440" evidence="1">
    <location>
        <begin position="7"/>
        <end position="56"/>
    </location>
</feature>
<protein>
    <recommendedName>
        <fullName evidence="1">DUF6440 domain-containing protein</fullName>
    </recommendedName>
</protein>
<dbReference type="InterPro" id="IPR045515">
    <property type="entry name" value="DUF6440"/>
</dbReference>
<comment type="caution">
    <text evidence="2">The sequence shown here is derived from an EMBL/GenBank/DDBJ whole genome shotgun (WGS) entry which is preliminary data.</text>
</comment>
<accession>A0A9D2EHX3</accession>
<sequence length="59" mass="6571">MTQQERRFDVVHEEKQTGEVIRVLRDTTTGVCYLYAWTMSGGGLTALLNPDGTPVVQSD</sequence>
<reference evidence="2" key="2">
    <citation type="submission" date="2021-04" db="EMBL/GenBank/DDBJ databases">
        <authorList>
            <person name="Gilroy R."/>
        </authorList>
    </citation>
    <scope>NUCLEOTIDE SEQUENCE</scope>
    <source>
        <strain evidence="2">ChiGjej4B4-7305</strain>
    </source>
</reference>
<dbReference type="EMBL" id="DXBY01000311">
    <property type="protein sequence ID" value="HIZ37680.1"/>
    <property type="molecule type" value="Genomic_DNA"/>
</dbReference>
<proteinExistence type="predicted"/>
<evidence type="ECO:0000313" key="2">
    <source>
        <dbReference type="EMBL" id="HIZ37680.1"/>
    </source>
</evidence>
<dbReference type="Proteomes" id="UP000824037">
    <property type="component" value="Unassembled WGS sequence"/>
</dbReference>